<dbReference type="InterPro" id="IPR036770">
    <property type="entry name" value="Ankyrin_rpt-contain_sf"/>
</dbReference>
<dbReference type="Gene3D" id="1.25.40.20">
    <property type="entry name" value="Ankyrin repeat-containing domain"/>
    <property type="match status" value="2"/>
</dbReference>
<dbReference type="Pfam" id="PF12796">
    <property type="entry name" value="Ank_2"/>
    <property type="match status" value="2"/>
</dbReference>
<dbReference type="Pfam" id="PF00023">
    <property type="entry name" value="Ank"/>
    <property type="match status" value="1"/>
</dbReference>
<evidence type="ECO:0000256" key="1">
    <source>
        <dbReference type="ARBA" id="ARBA00022737"/>
    </source>
</evidence>
<feature type="repeat" description="ANK" evidence="3">
    <location>
        <begin position="253"/>
        <end position="285"/>
    </location>
</feature>
<evidence type="ECO:0000256" key="3">
    <source>
        <dbReference type="PROSITE-ProRule" id="PRU00023"/>
    </source>
</evidence>
<dbReference type="SUPFAM" id="SSF48403">
    <property type="entry name" value="Ankyrin repeat"/>
    <property type="match status" value="1"/>
</dbReference>
<keyword evidence="2 3" id="KW-0040">ANK repeat</keyword>
<organism evidence="5 6">
    <name type="scientific">Discina gigas</name>
    <dbReference type="NCBI Taxonomy" id="1032678"/>
    <lineage>
        <taxon>Eukaryota</taxon>
        <taxon>Fungi</taxon>
        <taxon>Dikarya</taxon>
        <taxon>Ascomycota</taxon>
        <taxon>Pezizomycotina</taxon>
        <taxon>Pezizomycetes</taxon>
        <taxon>Pezizales</taxon>
        <taxon>Discinaceae</taxon>
        <taxon>Discina</taxon>
    </lineage>
</organism>
<dbReference type="EMBL" id="JBBBZM010000101">
    <property type="protein sequence ID" value="KAL0634197.1"/>
    <property type="molecule type" value="Genomic_DNA"/>
</dbReference>
<protein>
    <recommendedName>
        <fullName evidence="4">F-box domain-containing protein</fullName>
    </recommendedName>
</protein>
<reference evidence="5 6" key="1">
    <citation type="submission" date="2024-02" db="EMBL/GenBank/DDBJ databases">
        <title>Discinaceae phylogenomics.</title>
        <authorList>
            <person name="Dirks A.C."/>
            <person name="James T.Y."/>
        </authorList>
    </citation>
    <scope>NUCLEOTIDE SEQUENCE [LARGE SCALE GENOMIC DNA]</scope>
    <source>
        <strain evidence="5 6">ACD0624</strain>
    </source>
</reference>
<name>A0ABR3GEP4_9PEZI</name>
<evidence type="ECO:0000313" key="5">
    <source>
        <dbReference type="EMBL" id="KAL0634197.1"/>
    </source>
</evidence>
<dbReference type="SMART" id="SM00248">
    <property type="entry name" value="ANK"/>
    <property type="match status" value="6"/>
</dbReference>
<proteinExistence type="predicted"/>
<dbReference type="InterPro" id="IPR002110">
    <property type="entry name" value="Ankyrin_rpt"/>
</dbReference>
<gene>
    <name evidence="5" type="ORF">Q9L58_006873</name>
</gene>
<sequence length="387" mass="43098">MAARQTRLSARQNPPFVPFGIFPLTRLPPELTMHIASYLTPRGIFALLLTSRAFEHVIYVFTSKYRREEVVFEDRIQRCYTPLQYFCSRGVERVVKRMLERGVDPNYMRTVGNRPQISPLIHAISFRSANIVSLLLQYGACVNAIDLSPRKLQHFSAEGNTALHIAVGPPHSIPPRRTYNRAAYSTREAELPRIVQLLLDAGAEVNKRNGTGHTALHIACATRFANPLLVRTLIDAGAIINITADLVPGWGERRVQPIHYAANAGHIPIVKMLLDAGVDVDARTRQGTRPLDLAVLHMRLDLVELLVREGADVSYNVVCQPGDPAPLGPVEMVSETTTWGDFKSYLRARGVLVSGRSMCGWWVEGKEAGRTKLRSGVNIDGAKWGFY</sequence>
<keyword evidence="1" id="KW-0677">Repeat</keyword>
<evidence type="ECO:0000313" key="6">
    <source>
        <dbReference type="Proteomes" id="UP001447188"/>
    </source>
</evidence>
<feature type="repeat" description="ANK" evidence="3">
    <location>
        <begin position="286"/>
        <end position="314"/>
    </location>
</feature>
<comment type="caution">
    <text evidence="5">The sequence shown here is derived from an EMBL/GenBank/DDBJ whole genome shotgun (WGS) entry which is preliminary data.</text>
</comment>
<evidence type="ECO:0000259" key="4">
    <source>
        <dbReference type="PROSITE" id="PS50181"/>
    </source>
</evidence>
<feature type="repeat" description="ANK" evidence="3">
    <location>
        <begin position="211"/>
        <end position="245"/>
    </location>
</feature>
<dbReference type="Pfam" id="PF12937">
    <property type="entry name" value="F-box-like"/>
    <property type="match status" value="1"/>
</dbReference>
<dbReference type="Proteomes" id="UP001447188">
    <property type="component" value="Unassembled WGS sequence"/>
</dbReference>
<dbReference type="SUPFAM" id="SSF81383">
    <property type="entry name" value="F-box domain"/>
    <property type="match status" value="1"/>
</dbReference>
<accession>A0ABR3GEP4</accession>
<dbReference type="PROSITE" id="PS50181">
    <property type="entry name" value="FBOX"/>
    <property type="match status" value="1"/>
</dbReference>
<dbReference type="PROSITE" id="PS50088">
    <property type="entry name" value="ANK_REPEAT"/>
    <property type="match status" value="3"/>
</dbReference>
<dbReference type="PANTHER" id="PTHR24178">
    <property type="entry name" value="MOLTING PROTEIN MLT-4"/>
    <property type="match status" value="1"/>
</dbReference>
<keyword evidence="6" id="KW-1185">Reference proteome</keyword>
<dbReference type="PROSITE" id="PS50297">
    <property type="entry name" value="ANK_REP_REGION"/>
    <property type="match status" value="3"/>
</dbReference>
<feature type="domain" description="F-box" evidence="4">
    <location>
        <begin position="21"/>
        <end position="68"/>
    </location>
</feature>
<dbReference type="InterPro" id="IPR001810">
    <property type="entry name" value="F-box_dom"/>
</dbReference>
<dbReference type="InterPro" id="IPR036047">
    <property type="entry name" value="F-box-like_dom_sf"/>
</dbReference>
<evidence type="ECO:0000256" key="2">
    <source>
        <dbReference type="ARBA" id="ARBA00023043"/>
    </source>
</evidence>